<protein>
    <submittedName>
        <fullName evidence="1">Uncharacterized protein</fullName>
    </submittedName>
</protein>
<name>A0A6C0CT68_9ZZZZ</name>
<sequence length="75" mass="9086">MKTIIFLFLFIGMFMIVHGIYEEKYDKLRKKTQVKYKFIPRTYYDDFLMNNDIKNTTSVMFDQKPDTRSAGFPVR</sequence>
<reference evidence="1" key="1">
    <citation type="journal article" date="2020" name="Nature">
        <title>Giant virus diversity and host interactions through global metagenomics.</title>
        <authorList>
            <person name="Schulz F."/>
            <person name="Roux S."/>
            <person name="Paez-Espino D."/>
            <person name="Jungbluth S."/>
            <person name="Walsh D.A."/>
            <person name="Denef V.J."/>
            <person name="McMahon K.D."/>
            <person name="Konstantinidis K.T."/>
            <person name="Eloe-Fadrosh E.A."/>
            <person name="Kyrpides N.C."/>
            <person name="Woyke T."/>
        </authorList>
    </citation>
    <scope>NUCLEOTIDE SEQUENCE</scope>
    <source>
        <strain evidence="1">GVMAG-M-3300021964-36</strain>
    </source>
</reference>
<dbReference type="EMBL" id="MN739484">
    <property type="protein sequence ID" value="QHT07651.1"/>
    <property type="molecule type" value="Genomic_DNA"/>
</dbReference>
<organism evidence="1">
    <name type="scientific">viral metagenome</name>
    <dbReference type="NCBI Taxonomy" id="1070528"/>
    <lineage>
        <taxon>unclassified sequences</taxon>
        <taxon>metagenomes</taxon>
        <taxon>organismal metagenomes</taxon>
    </lineage>
</organism>
<proteinExistence type="predicted"/>
<dbReference type="AlphaFoldDB" id="A0A6C0CT68"/>
<accession>A0A6C0CT68</accession>
<evidence type="ECO:0000313" key="1">
    <source>
        <dbReference type="EMBL" id="QHT07651.1"/>
    </source>
</evidence>